<evidence type="ECO:0000313" key="2">
    <source>
        <dbReference type="EMBL" id="KZL87782.1"/>
    </source>
</evidence>
<proteinExistence type="predicted"/>
<feature type="region of interest" description="Disordered" evidence="1">
    <location>
        <begin position="44"/>
        <end position="77"/>
    </location>
</feature>
<dbReference type="AlphaFoldDB" id="A0A161YD19"/>
<name>A0A161YD19_COLIC</name>
<dbReference type="Proteomes" id="UP000076584">
    <property type="component" value="Unassembled WGS sequence"/>
</dbReference>
<protein>
    <submittedName>
        <fullName evidence="2">Uncharacterized protein</fullName>
    </submittedName>
</protein>
<evidence type="ECO:0000313" key="3">
    <source>
        <dbReference type="Proteomes" id="UP000076584"/>
    </source>
</evidence>
<gene>
    <name evidence="2" type="ORF">CI238_06928</name>
</gene>
<reference evidence="2 3" key="1">
    <citation type="submission" date="2015-06" db="EMBL/GenBank/DDBJ databases">
        <title>Survival trade-offs in plant roots during colonization by closely related pathogenic and mutualistic fungi.</title>
        <authorList>
            <person name="Hacquard S."/>
            <person name="Kracher B."/>
            <person name="Hiruma K."/>
            <person name="Weinman A."/>
            <person name="Muench P."/>
            <person name="Garrido Oter R."/>
            <person name="Ver Loren van Themaat E."/>
            <person name="Dallerey J.-F."/>
            <person name="Damm U."/>
            <person name="Henrissat B."/>
            <person name="Lespinet O."/>
            <person name="Thon M."/>
            <person name="Kemen E."/>
            <person name="McHardy A.C."/>
            <person name="Schulze-Lefert P."/>
            <person name="O'Connell R.J."/>
        </authorList>
    </citation>
    <scope>NUCLEOTIDE SEQUENCE [LARGE SCALE GENOMIC DNA]</scope>
    <source>
        <strain evidence="2 3">MAFF 238704</strain>
    </source>
</reference>
<evidence type="ECO:0000256" key="1">
    <source>
        <dbReference type="SAM" id="MobiDB-lite"/>
    </source>
</evidence>
<accession>A0A161YD19</accession>
<sequence length="254" mass="27485">MSPYVSAVSSRRQQILSSMFQAADAQPDRPTSSAAYVLSASRRSNSNPLIQPSSSSVHLAHTSSSPRQSRESTSANDQHPFHCCCAVIQVLEGQARPSYSPTTLPAKASFLPSGKANPIYPREPWAPNRGRILTRRKPAAVRLAQFTVAVVRSSPFCQEITSPDGHAYAAGDVSLPLYQVPLDSTCWIDNMPCVHHCPSIDLPSFTAAEAGRGMFPSFERFPQVAPGIHPFHPVTLRHLSIQPSPLNPLGHADG</sequence>
<comment type="caution">
    <text evidence="2">The sequence shown here is derived from an EMBL/GenBank/DDBJ whole genome shotgun (WGS) entry which is preliminary data.</text>
</comment>
<feature type="compositionally biased region" description="Low complexity" evidence="1">
    <location>
        <begin position="53"/>
        <end position="74"/>
    </location>
</feature>
<organism evidence="2 3">
    <name type="scientific">Colletotrichum incanum</name>
    <name type="common">Soybean anthracnose fungus</name>
    <dbReference type="NCBI Taxonomy" id="1573173"/>
    <lineage>
        <taxon>Eukaryota</taxon>
        <taxon>Fungi</taxon>
        <taxon>Dikarya</taxon>
        <taxon>Ascomycota</taxon>
        <taxon>Pezizomycotina</taxon>
        <taxon>Sordariomycetes</taxon>
        <taxon>Hypocreomycetidae</taxon>
        <taxon>Glomerellales</taxon>
        <taxon>Glomerellaceae</taxon>
        <taxon>Colletotrichum</taxon>
        <taxon>Colletotrichum spaethianum species complex</taxon>
    </lineage>
</organism>
<keyword evidence="3" id="KW-1185">Reference proteome</keyword>
<dbReference type="EMBL" id="LFIW01000188">
    <property type="protein sequence ID" value="KZL87782.1"/>
    <property type="molecule type" value="Genomic_DNA"/>
</dbReference>